<dbReference type="Pfam" id="PF04909">
    <property type="entry name" value="Amidohydro_2"/>
    <property type="match status" value="1"/>
</dbReference>
<dbReference type="Gene3D" id="3.60.15.10">
    <property type="entry name" value="Ribonuclease Z/Hydroxyacylglutathione hydrolase-like"/>
    <property type="match status" value="1"/>
</dbReference>
<evidence type="ECO:0000259" key="6">
    <source>
        <dbReference type="SMART" id="SM00849"/>
    </source>
</evidence>
<dbReference type="RefSeq" id="WP_343944626.1">
    <property type="nucleotide sequence ID" value="NZ_BAAAHP010000177.1"/>
</dbReference>
<evidence type="ECO:0000313" key="8">
    <source>
        <dbReference type="Proteomes" id="UP001499967"/>
    </source>
</evidence>
<name>A0ABN1N7Z3_9PSEU</name>
<evidence type="ECO:0000256" key="4">
    <source>
        <dbReference type="ARBA" id="ARBA00036832"/>
    </source>
</evidence>
<keyword evidence="8" id="KW-1185">Reference proteome</keyword>
<dbReference type="InterPro" id="IPR036866">
    <property type="entry name" value="RibonucZ/Hydroxyglut_hydro"/>
</dbReference>
<dbReference type="InterPro" id="IPR032465">
    <property type="entry name" value="ACMSD"/>
</dbReference>
<dbReference type="Pfam" id="PF00753">
    <property type="entry name" value="Lactamase_B"/>
    <property type="match status" value="1"/>
</dbReference>
<evidence type="ECO:0000256" key="3">
    <source>
        <dbReference type="ARBA" id="ARBA00023239"/>
    </source>
</evidence>
<dbReference type="Proteomes" id="UP001499967">
    <property type="component" value="Unassembled WGS sequence"/>
</dbReference>
<keyword evidence="1" id="KW-0479">Metal-binding</keyword>
<feature type="domain" description="Metallo-beta-lactamase" evidence="6">
    <location>
        <begin position="65"/>
        <end position="284"/>
    </location>
</feature>
<keyword evidence="3" id="KW-0456">Lyase</keyword>
<accession>A0ABN1N7Z3</accession>
<comment type="catalytic activity">
    <reaction evidence="4">
        <text>6-methylsalicylate + H(+) = 3-methylphenol + CO2</text>
        <dbReference type="Rhea" id="RHEA:23112"/>
        <dbReference type="ChEBI" id="CHEBI:15378"/>
        <dbReference type="ChEBI" id="CHEBI:16526"/>
        <dbReference type="ChEBI" id="CHEBI:17231"/>
        <dbReference type="ChEBI" id="CHEBI:36658"/>
        <dbReference type="EC" id="4.1.1.52"/>
    </reaction>
    <physiologicalReaction direction="left-to-right" evidence="4">
        <dbReference type="Rhea" id="RHEA:23113"/>
    </physiologicalReaction>
</comment>
<comment type="caution">
    <text evidence="7">The sequence shown here is derived from an EMBL/GenBank/DDBJ whole genome shotgun (WGS) entry which is preliminary data.</text>
</comment>
<dbReference type="SUPFAM" id="SSF51556">
    <property type="entry name" value="Metallo-dependent hydrolases"/>
    <property type="match status" value="1"/>
</dbReference>
<dbReference type="PANTHER" id="PTHR21240:SF29">
    <property type="entry name" value="AMIDOHYDROLASE-RELATED DOMAIN-CONTAINING PROTEIN"/>
    <property type="match status" value="1"/>
</dbReference>
<proteinExistence type="predicted"/>
<dbReference type="InterPro" id="IPR006680">
    <property type="entry name" value="Amidohydro-rel"/>
</dbReference>
<dbReference type="EC" id="4.1.1.52" evidence="5"/>
<sequence>MSGHPPTDLPDPFVRFRHGDLRCTVVSDGVLRMGPAHVNFPTADRAEVEALLSEHYLPADEVRLNENVLVVETGGLLVQFDTGVGTDPALGRGFFGPGTGHLVPNMRAAGIDPADIDVVAITHTHPDHVWGLVDADGRPVYPNATVAVSRADFDHWTDLSRVADAPDQHMADHYTGAHKALMPYAEAGRIAWADDGTTVAPGITAIATPGHSPGHLIYRIDSGSIDTGAEPIVVWGDLCHHQVLLLQRPDWAFQFDHDKPAATAQRRRVYDLVHSTRSAVLAYHFPFPGLGHLRRDGDGYAWLPIELDPHRSSRRPSPGRCAMTRRRVDVHAHFVPECYRQALAAAGIDHPDGIVATPGWSEESALATMDRLDVETAVLSISSPGVHFGDDSAAADLARAVNEEAAAIRARHPGRFGSFASLPLPDVDAAVRELRHALDVLGADGVIVLTNHAGLYLGDERLEPVYAELAARSGVLFLHPTTAHLGEHLGLGYPRPMLEFMFDTTRSVTDLILSGVLDRHPELRIVVPHAGAVLPVLANRIELLLPLLTRPGGTAPDIRATLRQLHFDLAGAPVPELLSVLLGVADAARIHYGSDFPFTPADATVALAERLDGALRADPQLHAAIDAGNAYALLPRLAPEVATSREGHR</sequence>
<dbReference type="EMBL" id="BAAAHP010000177">
    <property type="protein sequence ID" value="GAA0896831.1"/>
    <property type="molecule type" value="Genomic_DNA"/>
</dbReference>
<dbReference type="SMART" id="SM00849">
    <property type="entry name" value="Lactamase_B"/>
    <property type="match status" value="1"/>
</dbReference>
<keyword evidence="2" id="KW-0862">Zinc</keyword>
<dbReference type="InterPro" id="IPR032466">
    <property type="entry name" value="Metal_Hydrolase"/>
</dbReference>
<evidence type="ECO:0000256" key="1">
    <source>
        <dbReference type="ARBA" id="ARBA00022723"/>
    </source>
</evidence>
<dbReference type="CDD" id="cd07720">
    <property type="entry name" value="OPHC2-like_MBL-fold"/>
    <property type="match status" value="1"/>
</dbReference>
<reference evidence="7 8" key="1">
    <citation type="journal article" date="2019" name="Int. J. Syst. Evol. Microbiol.">
        <title>The Global Catalogue of Microorganisms (GCM) 10K type strain sequencing project: providing services to taxonomists for standard genome sequencing and annotation.</title>
        <authorList>
            <consortium name="The Broad Institute Genomics Platform"/>
            <consortium name="The Broad Institute Genome Sequencing Center for Infectious Disease"/>
            <person name="Wu L."/>
            <person name="Ma J."/>
        </authorList>
    </citation>
    <scope>NUCLEOTIDE SEQUENCE [LARGE SCALE GENOMIC DNA]</scope>
    <source>
        <strain evidence="7 8">JCM 11117</strain>
    </source>
</reference>
<gene>
    <name evidence="7" type="ORF">GCM10009559_56210</name>
</gene>
<dbReference type="SUPFAM" id="SSF56281">
    <property type="entry name" value="Metallo-hydrolase/oxidoreductase"/>
    <property type="match status" value="1"/>
</dbReference>
<protein>
    <recommendedName>
        <fullName evidence="5">6-methylsalicylate decarboxylase</fullName>
        <ecNumber evidence="5">4.1.1.52</ecNumber>
    </recommendedName>
</protein>
<organism evidence="7 8">
    <name type="scientific">Pseudonocardia zijingensis</name>
    <dbReference type="NCBI Taxonomy" id="153376"/>
    <lineage>
        <taxon>Bacteria</taxon>
        <taxon>Bacillati</taxon>
        <taxon>Actinomycetota</taxon>
        <taxon>Actinomycetes</taxon>
        <taxon>Pseudonocardiales</taxon>
        <taxon>Pseudonocardiaceae</taxon>
        <taxon>Pseudonocardia</taxon>
    </lineage>
</organism>
<evidence type="ECO:0000256" key="5">
    <source>
        <dbReference type="ARBA" id="ARBA00038889"/>
    </source>
</evidence>
<dbReference type="PANTHER" id="PTHR21240">
    <property type="entry name" value="2-AMINO-3-CARBOXYLMUCONATE-6-SEMIALDEHYDE DECARBOXYLASE"/>
    <property type="match status" value="1"/>
</dbReference>
<evidence type="ECO:0000313" key="7">
    <source>
        <dbReference type="EMBL" id="GAA0896831.1"/>
    </source>
</evidence>
<dbReference type="Gene3D" id="3.20.20.140">
    <property type="entry name" value="Metal-dependent hydrolases"/>
    <property type="match status" value="1"/>
</dbReference>
<evidence type="ECO:0000256" key="2">
    <source>
        <dbReference type="ARBA" id="ARBA00022833"/>
    </source>
</evidence>
<dbReference type="InterPro" id="IPR001279">
    <property type="entry name" value="Metallo-B-lactamas"/>
</dbReference>